<dbReference type="AlphaFoldDB" id="A0AAV4FLJ0"/>
<keyword evidence="1" id="KW-0812">Transmembrane</keyword>
<organism evidence="2 3">
    <name type="scientific">Elysia marginata</name>
    <dbReference type="NCBI Taxonomy" id="1093978"/>
    <lineage>
        <taxon>Eukaryota</taxon>
        <taxon>Metazoa</taxon>
        <taxon>Spiralia</taxon>
        <taxon>Lophotrochozoa</taxon>
        <taxon>Mollusca</taxon>
        <taxon>Gastropoda</taxon>
        <taxon>Heterobranchia</taxon>
        <taxon>Euthyneura</taxon>
        <taxon>Panpulmonata</taxon>
        <taxon>Sacoglossa</taxon>
        <taxon>Placobranchoidea</taxon>
        <taxon>Plakobranchidae</taxon>
        <taxon>Elysia</taxon>
    </lineage>
</organism>
<dbReference type="GO" id="GO:0060170">
    <property type="term" value="C:ciliary membrane"/>
    <property type="evidence" value="ECO:0007669"/>
    <property type="project" value="TreeGrafter"/>
</dbReference>
<keyword evidence="1" id="KW-0472">Membrane</keyword>
<feature type="transmembrane region" description="Helical" evidence="1">
    <location>
        <begin position="66"/>
        <end position="89"/>
    </location>
</feature>
<dbReference type="PANTHER" id="PTHR31186">
    <property type="entry name" value="MODULATOR OF SMOOTHENED PROTEIN"/>
    <property type="match status" value="1"/>
</dbReference>
<dbReference type="InterPro" id="IPR037663">
    <property type="entry name" value="Mosmo"/>
</dbReference>
<protein>
    <recommendedName>
        <fullName evidence="4">G-protein coupled receptors family 1 profile domain-containing protein</fullName>
    </recommendedName>
</protein>
<evidence type="ECO:0000313" key="2">
    <source>
        <dbReference type="EMBL" id="GFR74162.1"/>
    </source>
</evidence>
<accession>A0AAV4FLJ0</accession>
<keyword evidence="3" id="KW-1185">Reference proteome</keyword>
<dbReference type="PANTHER" id="PTHR31186:SF1">
    <property type="entry name" value="MODULATOR OF SMOOTHENED PROTEIN"/>
    <property type="match status" value="1"/>
</dbReference>
<reference evidence="2 3" key="1">
    <citation type="journal article" date="2021" name="Elife">
        <title>Chloroplast acquisition without the gene transfer in kleptoplastic sea slugs, Plakobranchus ocellatus.</title>
        <authorList>
            <person name="Maeda T."/>
            <person name="Takahashi S."/>
            <person name="Yoshida T."/>
            <person name="Shimamura S."/>
            <person name="Takaki Y."/>
            <person name="Nagai Y."/>
            <person name="Toyoda A."/>
            <person name="Suzuki Y."/>
            <person name="Arimoto A."/>
            <person name="Ishii H."/>
            <person name="Satoh N."/>
            <person name="Nishiyama T."/>
            <person name="Hasebe M."/>
            <person name="Maruyama T."/>
            <person name="Minagawa J."/>
            <person name="Obokata J."/>
            <person name="Shigenobu S."/>
        </authorList>
    </citation>
    <scope>NUCLEOTIDE SEQUENCE [LARGE SCALE GENOMIC DNA]</scope>
</reference>
<evidence type="ECO:0008006" key="4">
    <source>
        <dbReference type="Google" id="ProtNLM"/>
    </source>
</evidence>
<dbReference type="Pfam" id="PF18800">
    <property type="entry name" value="Atthog"/>
    <property type="match status" value="1"/>
</dbReference>
<comment type="caution">
    <text evidence="2">The sequence shown here is derived from an EMBL/GenBank/DDBJ whole genome shotgun (WGS) entry which is preliminary data.</text>
</comment>
<gene>
    <name evidence="2" type="ORF">ElyMa_005748800</name>
</gene>
<dbReference type="EMBL" id="BMAT01011507">
    <property type="protein sequence ID" value="GFR74162.1"/>
    <property type="molecule type" value="Genomic_DNA"/>
</dbReference>
<sequence length="208" mass="21974">MDKLSIISGALFFAADIFAIVSLAMPHWIVSEIGGETNIGLMKTCLRAYGRSPVCFMPSPVRGEWLLTFICIILGIMCISITIILLAFSYWKFRVMKYARWLGFVAMVVVVVVVVVLVLVVVAATAAVLVVAAATVAVAKAAAPFGCSSRSGGDSSSRSGGGNTIAAIVEVLVVVVVIVVVVVVVVAVVIAVCIRNQRWICGGDAFFF</sequence>
<name>A0AAV4FLJ0_9GAST</name>
<dbReference type="Proteomes" id="UP000762676">
    <property type="component" value="Unassembled WGS sequence"/>
</dbReference>
<feature type="transmembrane region" description="Helical" evidence="1">
    <location>
        <begin position="165"/>
        <end position="194"/>
    </location>
</feature>
<dbReference type="GO" id="GO:0005794">
    <property type="term" value="C:Golgi apparatus"/>
    <property type="evidence" value="ECO:0007669"/>
    <property type="project" value="TreeGrafter"/>
</dbReference>
<evidence type="ECO:0000313" key="3">
    <source>
        <dbReference type="Proteomes" id="UP000762676"/>
    </source>
</evidence>
<feature type="transmembrane region" description="Helical" evidence="1">
    <location>
        <begin position="101"/>
        <end position="134"/>
    </location>
</feature>
<evidence type="ECO:0000256" key="1">
    <source>
        <dbReference type="SAM" id="Phobius"/>
    </source>
</evidence>
<keyword evidence="1" id="KW-1133">Transmembrane helix</keyword>
<proteinExistence type="predicted"/>
<dbReference type="GO" id="GO:0045879">
    <property type="term" value="P:negative regulation of smoothened signaling pathway"/>
    <property type="evidence" value="ECO:0007669"/>
    <property type="project" value="TreeGrafter"/>
</dbReference>